<gene>
    <name evidence="1" type="ORF">OKIOD_LOCUS2528</name>
</gene>
<dbReference type="EMBL" id="OU015568">
    <property type="protein sequence ID" value="CAG5085698.1"/>
    <property type="molecule type" value="Genomic_DNA"/>
</dbReference>
<organism evidence="1 2">
    <name type="scientific">Oikopleura dioica</name>
    <name type="common">Tunicate</name>
    <dbReference type="NCBI Taxonomy" id="34765"/>
    <lineage>
        <taxon>Eukaryota</taxon>
        <taxon>Metazoa</taxon>
        <taxon>Chordata</taxon>
        <taxon>Tunicata</taxon>
        <taxon>Appendicularia</taxon>
        <taxon>Copelata</taxon>
        <taxon>Oikopleuridae</taxon>
        <taxon>Oikopleura</taxon>
    </lineage>
</organism>
<protein>
    <submittedName>
        <fullName evidence="1">Oidioi.mRNA.OKI2018_I69.PAR.g10970.t1.cds</fullName>
    </submittedName>
</protein>
<sequence length="231" mass="26418">MYRATVGTGKTLLGTLPFTAQMIYDGYLQKYKCEKNSKLTEVENFMRCENFLHGVVEIPEIAKSERIYRHEAGHLLIILLHFESLSVFPALVSFQKRADLKLNAYIKVVDLPETGKKTSTSDEEKFKSWILYSVAGKAAEAVFNGTEGTTVYSLLKRLQEKTNSRDLQIARMYASKLSDDETKQEEIIAASFYQAIKEIKANERKYEVILEAIKKNSFITASEIFKLFEEL</sequence>
<accession>A0ABN7RTF2</accession>
<dbReference type="InterPro" id="IPR037219">
    <property type="entry name" value="Peptidase_M41-like"/>
</dbReference>
<evidence type="ECO:0000313" key="2">
    <source>
        <dbReference type="Proteomes" id="UP001158576"/>
    </source>
</evidence>
<dbReference type="SUPFAM" id="SSF140990">
    <property type="entry name" value="FtsH protease domain-like"/>
    <property type="match status" value="1"/>
</dbReference>
<dbReference type="Proteomes" id="UP001158576">
    <property type="component" value="Chromosome PAR"/>
</dbReference>
<reference evidence="1 2" key="1">
    <citation type="submission" date="2021-04" db="EMBL/GenBank/DDBJ databases">
        <authorList>
            <person name="Bliznina A."/>
        </authorList>
    </citation>
    <scope>NUCLEOTIDE SEQUENCE [LARGE SCALE GENOMIC DNA]</scope>
</reference>
<proteinExistence type="predicted"/>
<keyword evidence="2" id="KW-1185">Reference proteome</keyword>
<dbReference type="Gene3D" id="1.20.58.760">
    <property type="entry name" value="Peptidase M41"/>
    <property type="match status" value="1"/>
</dbReference>
<evidence type="ECO:0000313" key="1">
    <source>
        <dbReference type="EMBL" id="CAG5085698.1"/>
    </source>
</evidence>
<name>A0ABN7RTF2_OIKDI</name>